<reference evidence="17" key="1">
    <citation type="submission" date="2025-08" db="UniProtKB">
        <authorList>
            <consortium name="RefSeq"/>
        </authorList>
    </citation>
    <scope>IDENTIFICATION</scope>
    <source>
        <tissue evidence="17">Gonads</tissue>
    </source>
</reference>
<evidence type="ECO:0000256" key="4">
    <source>
        <dbReference type="ARBA" id="ARBA00022499"/>
    </source>
</evidence>
<dbReference type="Pfam" id="PF00632">
    <property type="entry name" value="HECT"/>
    <property type="match status" value="1"/>
</dbReference>
<evidence type="ECO:0000256" key="11">
    <source>
        <dbReference type="ARBA" id="ARBA00077269"/>
    </source>
</evidence>
<dbReference type="Proteomes" id="UP000085678">
    <property type="component" value="Unplaced"/>
</dbReference>
<dbReference type="InterPro" id="IPR000569">
    <property type="entry name" value="HECT_dom"/>
</dbReference>
<accession>A0A1S3JYX9</accession>
<keyword evidence="16" id="KW-1185">Reference proteome</keyword>
<dbReference type="FunCoup" id="A0A1S3JYX9">
    <property type="interactions" value="2938"/>
</dbReference>
<dbReference type="PROSITE" id="PS50237">
    <property type="entry name" value="HECT"/>
    <property type="match status" value="1"/>
</dbReference>
<evidence type="ECO:0000256" key="8">
    <source>
        <dbReference type="ARBA" id="ARBA00061050"/>
    </source>
</evidence>
<evidence type="ECO:0000256" key="12">
    <source>
        <dbReference type="ARBA" id="ARBA00081642"/>
    </source>
</evidence>
<dbReference type="CDD" id="cd00078">
    <property type="entry name" value="HECTc"/>
    <property type="match status" value="1"/>
</dbReference>
<evidence type="ECO:0000256" key="14">
    <source>
        <dbReference type="SAM" id="MobiDB-lite"/>
    </source>
</evidence>
<dbReference type="GO" id="GO:0016874">
    <property type="term" value="F:ligase activity"/>
    <property type="evidence" value="ECO:0007669"/>
    <property type="project" value="UniProtKB-KW"/>
</dbReference>
<protein>
    <recommendedName>
        <fullName evidence="10">Ubiquitin-protein ligase E3C</fullName>
        <ecNumber evidence="3">2.3.2.26</ecNumber>
    </recommendedName>
    <alternativeName>
        <fullName evidence="11">HECT-type ubiquitin transferase E3C</fullName>
    </alternativeName>
    <alternativeName>
        <fullName evidence="12">RTA-associated ubiquitin ligase</fullName>
    </alternativeName>
</protein>
<dbReference type="SMART" id="SM00119">
    <property type="entry name" value="HECTc"/>
    <property type="match status" value="1"/>
</dbReference>
<dbReference type="GO" id="GO:0000209">
    <property type="term" value="P:protein polyubiquitination"/>
    <property type="evidence" value="ECO:0007669"/>
    <property type="project" value="InterPro"/>
</dbReference>
<comment type="similarity">
    <text evidence="8">Belongs to the UBE3C family.</text>
</comment>
<evidence type="ECO:0000256" key="5">
    <source>
        <dbReference type="ARBA" id="ARBA00022679"/>
    </source>
</evidence>
<dbReference type="RefSeq" id="XP_013415236.1">
    <property type="nucleotide sequence ID" value="XM_013559782.1"/>
</dbReference>
<dbReference type="FunFam" id="3.30.2160.10:FF:000002">
    <property type="entry name" value="Putative Ubiquitin-protein ligase E3C"/>
    <property type="match status" value="1"/>
</dbReference>
<dbReference type="PANTHER" id="PTHR45700">
    <property type="entry name" value="UBIQUITIN-PROTEIN LIGASE E3C"/>
    <property type="match status" value="1"/>
</dbReference>
<dbReference type="GO" id="GO:0061630">
    <property type="term" value="F:ubiquitin protein ligase activity"/>
    <property type="evidence" value="ECO:0007669"/>
    <property type="project" value="UniProtKB-EC"/>
</dbReference>
<dbReference type="InParanoid" id="A0A1S3JYX9"/>
<evidence type="ECO:0000256" key="7">
    <source>
        <dbReference type="ARBA" id="ARBA00022843"/>
    </source>
</evidence>
<dbReference type="GO" id="GO:0006511">
    <property type="term" value="P:ubiquitin-dependent protein catabolic process"/>
    <property type="evidence" value="ECO:0007669"/>
    <property type="project" value="TreeGrafter"/>
</dbReference>
<proteinExistence type="inferred from homology"/>
<dbReference type="OrthoDB" id="8068875at2759"/>
<dbReference type="EC" id="2.3.2.26" evidence="3"/>
<dbReference type="FunFam" id="3.90.1750.10:FF:000014">
    <property type="entry name" value="Putative Ubiquitin-protein ligase E3C"/>
    <property type="match status" value="1"/>
</dbReference>
<dbReference type="STRING" id="7574.A0A1S3JYX9"/>
<feature type="active site" description="Glycyl thioester intermediate" evidence="13">
    <location>
        <position position="1053"/>
    </location>
</feature>
<evidence type="ECO:0000256" key="6">
    <source>
        <dbReference type="ARBA" id="ARBA00022786"/>
    </source>
</evidence>
<dbReference type="Gene3D" id="3.90.1750.10">
    <property type="entry name" value="Hect, E3 ligase catalytic domains"/>
    <property type="match status" value="1"/>
</dbReference>
<evidence type="ECO:0000256" key="1">
    <source>
        <dbReference type="ARBA" id="ARBA00000885"/>
    </source>
</evidence>
<keyword evidence="4" id="KW-1017">Isopeptide bond</keyword>
<gene>
    <name evidence="17" type="primary">LOC106177100</name>
</gene>
<evidence type="ECO:0000256" key="9">
    <source>
        <dbReference type="ARBA" id="ARBA00063372"/>
    </source>
</evidence>
<evidence type="ECO:0000313" key="17">
    <source>
        <dbReference type="RefSeq" id="XP_013415236.1"/>
    </source>
</evidence>
<evidence type="ECO:0000256" key="10">
    <source>
        <dbReference type="ARBA" id="ARBA00067506"/>
    </source>
</evidence>
<dbReference type="SMR" id="A0A1S3JYX9"/>
<feature type="region of interest" description="Disordered" evidence="14">
    <location>
        <begin position="1"/>
        <end position="30"/>
    </location>
</feature>
<feature type="domain" description="HECT" evidence="15">
    <location>
        <begin position="746"/>
        <end position="1085"/>
    </location>
</feature>
<keyword evidence="7" id="KW-0832">Ubl conjugation</keyword>
<evidence type="ECO:0000259" key="15">
    <source>
        <dbReference type="PROSITE" id="PS50237"/>
    </source>
</evidence>
<dbReference type="PROSITE" id="PS50096">
    <property type="entry name" value="IQ"/>
    <property type="match status" value="1"/>
</dbReference>
<keyword evidence="17" id="KW-0436">Ligase</keyword>
<dbReference type="AlphaFoldDB" id="A0A1S3JYX9"/>
<dbReference type="InterPro" id="IPR044611">
    <property type="entry name" value="E3A/B/C-like"/>
</dbReference>
<dbReference type="Gene3D" id="3.30.2160.10">
    <property type="entry name" value="Hect, E3 ligase catalytic domain"/>
    <property type="match status" value="1"/>
</dbReference>
<dbReference type="Gene3D" id="3.30.2410.10">
    <property type="entry name" value="Hect, E3 ligase catalytic domain"/>
    <property type="match status" value="1"/>
</dbReference>
<comment type="subunit">
    <text evidence="9">Interacts with 26S proteasomes. Interacts (via the HECT domain) with UBE2D1 and, less efficiently, with UBE2L3.</text>
</comment>
<feature type="compositionally biased region" description="Basic and acidic residues" evidence="14">
    <location>
        <begin position="20"/>
        <end position="30"/>
    </location>
</feature>
<keyword evidence="6 13" id="KW-0833">Ubl conjugation pathway</keyword>
<feature type="compositionally biased region" description="Basic and acidic residues" evidence="14">
    <location>
        <begin position="1"/>
        <end position="10"/>
    </location>
</feature>
<name>A0A1S3JYX9_LINAN</name>
<dbReference type="KEGG" id="lak:106177100"/>
<evidence type="ECO:0000256" key="2">
    <source>
        <dbReference type="ARBA" id="ARBA00004906"/>
    </source>
</evidence>
<dbReference type="InterPro" id="IPR035983">
    <property type="entry name" value="Hect_E3_ubiquitin_ligase"/>
</dbReference>
<dbReference type="FunFam" id="3.30.2410.10:FF:000011">
    <property type="entry name" value="Putative Ubiquitin-protein ligase E3C"/>
    <property type="match status" value="1"/>
</dbReference>
<comment type="pathway">
    <text evidence="2">Protein modification; protein ubiquitination.</text>
</comment>
<keyword evidence="5" id="KW-0808">Transferase</keyword>
<sequence length="1085" mass="124074">MWSFEGDFRRKPVQSLRGASKKEEKDTLLQRAQAEREKREAFRQQNASVTKISAFYRSACVRRKWKSDLRAAFDRYIGELNKVKQSTANVNRVAELIRRLLFFFEEDQDSDRLLAVCQLLVYHKDLLMQLLNRDLPVGLYQVKSLTLLCARYLSIISSKQLPIAVPMRMLEVFTSSDTYKGMKDPTTAVLRPLYIGVMKKGYFGYLKTVFETRVPACFEETTKPPTPLSESLYELLKKPLELIADREDKEFRDMVIHHFCQEFFCSQPSDQVRYFLLPAMACGQQWNFPFVELLHALAPDLENMKANIGVADTEERFQDYRKGTTASPWLLHAFLTLSKPKLDTLSPRDFQHYLQVMKRLIITLPGKKLTSDSGQESDSDDEEMMDTVDYETAEGLVAVKEQCVQVIDSPKFVNSVLISLSRDPSETTLSAVCTLCHTLMSKYGLTVHKVRLLYSLSLNKLFLKNLWYLCVSVCAPTVTGSSTSLLQLLSRGLQMHQNLVDQIVPLLSSFCTLFNHNIITLHDAEFFGDEGEQSSHMPFSVAELVLMSAALRDACLGIIEIAHPESKRSLQQEYVSALKSVGVKQKITSKEELEEKKQTWAFLFQRMAQLVKQLYLRNARRPFCPRNHWLSNQVNILADKPSQIFKAGRFTRQEFGAGLEAESLKDYMDEDGPPLSTTEIRQLTVLTEIPFVVPFQERVKIFSKLILQDKKENQGEPHFFGGPHIQVLIRRNYIYEDAFEKLSPDNEPNLKLRMQVQLVNAVGLDEAGIDGGGIFREFLSELLKTGFDPNRGFFKYTSDKLLYPNPQAKVLVESFTNHFYFLGRMLGKALYSNLLIELPFASFFLSKVLSRQAGNVDIHHLASLDPEMYKNLLFLKNYKGDLSDLGLDFTVANSELGEVSVEELKPGGRNIPVTSSNRIEYIHLMADYRLNRQIRAHTHAFRSGLADVINLEWLRMFDYNELQVLISGAPVPIDIEDLKQHTNYSGGYTADHPVINTFWKVAESLNDVERRQLLKFVTSCSRPPLLGFKDLYPAFCIHYGGHELERLPTASTCMNLLKLPEFKDEETMRNKLLYAIESGTGFELS</sequence>
<evidence type="ECO:0000256" key="13">
    <source>
        <dbReference type="PROSITE-ProRule" id="PRU00104"/>
    </source>
</evidence>
<comment type="catalytic activity">
    <reaction evidence="1">
        <text>S-ubiquitinyl-[E2 ubiquitin-conjugating enzyme]-L-cysteine + [acceptor protein]-L-lysine = [E2 ubiquitin-conjugating enzyme]-L-cysteine + N(6)-ubiquitinyl-[acceptor protein]-L-lysine.</text>
        <dbReference type="EC" id="2.3.2.26"/>
    </reaction>
</comment>
<organism evidence="16 17">
    <name type="scientific">Lingula anatina</name>
    <name type="common">Brachiopod</name>
    <name type="synonym">Lingula unguis</name>
    <dbReference type="NCBI Taxonomy" id="7574"/>
    <lineage>
        <taxon>Eukaryota</taxon>
        <taxon>Metazoa</taxon>
        <taxon>Spiralia</taxon>
        <taxon>Lophotrochozoa</taxon>
        <taxon>Brachiopoda</taxon>
        <taxon>Linguliformea</taxon>
        <taxon>Lingulata</taxon>
        <taxon>Lingulida</taxon>
        <taxon>Linguloidea</taxon>
        <taxon>Lingulidae</taxon>
        <taxon>Lingula</taxon>
    </lineage>
</organism>
<evidence type="ECO:0000256" key="3">
    <source>
        <dbReference type="ARBA" id="ARBA00012485"/>
    </source>
</evidence>
<dbReference type="PANTHER" id="PTHR45700:SF2">
    <property type="entry name" value="UBIQUITIN-PROTEIN LIGASE E3C"/>
    <property type="match status" value="1"/>
</dbReference>
<dbReference type="SUPFAM" id="SSF56204">
    <property type="entry name" value="Hect, E3 ligase catalytic domain"/>
    <property type="match status" value="1"/>
</dbReference>
<evidence type="ECO:0000313" key="16">
    <source>
        <dbReference type="Proteomes" id="UP000085678"/>
    </source>
</evidence>
<dbReference type="GeneID" id="106177100"/>